<dbReference type="PANTHER" id="PTHR30471">
    <property type="entry name" value="DNA REPAIR PROTEIN RADC"/>
    <property type="match status" value="1"/>
</dbReference>
<dbReference type="PANTHER" id="PTHR30471:SF3">
    <property type="entry name" value="UPF0758 PROTEIN YEES-RELATED"/>
    <property type="match status" value="1"/>
</dbReference>
<evidence type="ECO:0000256" key="5">
    <source>
        <dbReference type="ARBA" id="ARBA00023049"/>
    </source>
</evidence>
<dbReference type="RefSeq" id="WP_381492619.1">
    <property type="nucleotide sequence ID" value="NZ_JBHTIK010000011.1"/>
</dbReference>
<keyword evidence="2" id="KW-0479">Metal-binding</keyword>
<evidence type="ECO:0000256" key="3">
    <source>
        <dbReference type="ARBA" id="ARBA00022801"/>
    </source>
</evidence>
<evidence type="ECO:0000259" key="7">
    <source>
        <dbReference type="PROSITE" id="PS50249"/>
    </source>
</evidence>
<evidence type="ECO:0000256" key="4">
    <source>
        <dbReference type="ARBA" id="ARBA00022833"/>
    </source>
</evidence>
<dbReference type="Proteomes" id="UP001597124">
    <property type="component" value="Unassembled WGS sequence"/>
</dbReference>
<dbReference type="InterPro" id="IPR001405">
    <property type="entry name" value="UPF0758"/>
</dbReference>
<gene>
    <name evidence="8" type="ORF">ACFQ00_15275</name>
</gene>
<organism evidence="8 9">
    <name type="scientific">Sphingosinicella xenopeptidilytica</name>
    <dbReference type="NCBI Taxonomy" id="364098"/>
    <lineage>
        <taxon>Bacteria</taxon>
        <taxon>Pseudomonadati</taxon>
        <taxon>Pseudomonadota</taxon>
        <taxon>Alphaproteobacteria</taxon>
        <taxon>Sphingomonadales</taxon>
        <taxon>Sphingosinicellaceae</taxon>
        <taxon>Sphingosinicella</taxon>
    </lineage>
</organism>
<dbReference type="InterPro" id="IPR037518">
    <property type="entry name" value="MPN"/>
</dbReference>
<proteinExistence type="inferred from homology"/>
<keyword evidence="5" id="KW-0482">Metalloprotease</keyword>
<dbReference type="InterPro" id="IPR020891">
    <property type="entry name" value="UPF0758_CS"/>
</dbReference>
<dbReference type="CDD" id="cd08071">
    <property type="entry name" value="MPN_DUF2466"/>
    <property type="match status" value="1"/>
</dbReference>
<dbReference type="PROSITE" id="PS01302">
    <property type="entry name" value="UPF0758"/>
    <property type="match status" value="1"/>
</dbReference>
<keyword evidence="1" id="KW-0645">Protease</keyword>
<dbReference type="Gene3D" id="3.40.140.10">
    <property type="entry name" value="Cytidine Deaminase, domain 2"/>
    <property type="match status" value="1"/>
</dbReference>
<evidence type="ECO:0000313" key="9">
    <source>
        <dbReference type="Proteomes" id="UP001597124"/>
    </source>
</evidence>
<comment type="caution">
    <text evidence="8">The sequence shown here is derived from an EMBL/GenBank/DDBJ whole genome shotgun (WGS) entry which is preliminary data.</text>
</comment>
<dbReference type="InterPro" id="IPR025657">
    <property type="entry name" value="RadC_JAB"/>
</dbReference>
<evidence type="ECO:0000256" key="2">
    <source>
        <dbReference type="ARBA" id="ARBA00022723"/>
    </source>
</evidence>
<dbReference type="EMBL" id="JBHTIK010000011">
    <property type="protein sequence ID" value="MFD0849695.1"/>
    <property type="molecule type" value="Genomic_DNA"/>
</dbReference>
<evidence type="ECO:0000256" key="6">
    <source>
        <dbReference type="RuleBase" id="RU003797"/>
    </source>
</evidence>
<dbReference type="Pfam" id="PF04002">
    <property type="entry name" value="RadC"/>
    <property type="match status" value="1"/>
</dbReference>
<name>A0ABW3C5K0_SPHXN</name>
<comment type="similarity">
    <text evidence="6">Belongs to the UPF0758 family.</text>
</comment>
<sequence>MRSLSDVRDVPCACPRDRAPDADRALLAHLLGFVLPDARATRLAETLIAERGSYPRVLTSAPSLLIKLGVPPKGLDILATVAQSLERALFRELTHGNVLAGWQALYDYLHVSLGHSRREHFRVLFLNSRNALITDEEMGVGTVNQAPVYVREVIHRALDVGATALILIHNHPSGDPTPSRDDIQLTNHVRDAARVLGLQLHDHVVVSESGIKSFKTLGLL</sequence>
<dbReference type="PROSITE" id="PS50249">
    <property type="entry name" value="MPN"/>
    <property type="match status" value="1"/>
</dbReference>
<accession>A0ABW3C5K0</accession>
<protein>
    <submittedName>
        <fullName evidence="8">RadC family protein</fullName>
    </submittedName>
</protein>
<dbReference type="SUPFAM" id="SSF102712">
    <property type="entry name" value="JAB1/MPN domain"/>
    <property type="match status" value="1"/>
</dbReference>
<dbReference type="NCBIfam" id="TIGR00608">
    <property type="entry name" value="radc"/>
    <property type="match status" value="1"/>
</dbReference>
<reference evidence="9" key="1">
    <citation type="journal article" date="2019" name="Int. J. Syst. Evol. Microbiol.">
        <title>The Global Catalogue of Microorganisms (GCM) 10K type strain sequencing project: providing services to taxonomists for standard genome sequencing and annotation.</title>
        <authorList>
            <consortium name="The Broad Institute Genomics Platform"/>
            <consortium name="The Broad Institute Genome Sequencing Center for Infectious Disease"/>
            <person name="Wu L."/>
            <person name="Ma J."/>
        </authorList>
    </citation>
    <scope>NUCLEOTIDE SEQUENCE [LARGE SCALE GENOMIC DNA]</scope>
    <source>
        <strain evidence="9">CCUG 52537</strain>
    </source>
</reference>
<evidence type="ECO:0000313" key="8">
    <source>
        <dbReference type="EMBL" id="MFD0849695.1"/>
    </source>
</evidence>
<evidence type="ECO:0000256" key="1">
    <source>
        <dbReference type="ARBA" id="ARBA00022670"/>
    </source>
</evidence>
<keyword evidence="4" id="KW-0862">Zinc</keyword>
<keyword evidence="9" id="KW-1185">Reference proteome</keyword>
<feature type="domain" description="MPN" evidence="7">
    <location>
        <begin position="98"/>
        <end position="220"/>
    </location>
</feature>
<keyword evidence="3" id="KW-0378">Hydrolase</keyword>